<proteinExistence type="predicted"/>
<dbReference type="Proteomes" id="UP000887159">
    <property type="component" value="Unassembled WGS sequence"/>
</dbReference>
<gene>
    <name evidence="1" type="ORF">TNCV_3993801</name>
</gene>
<organism evidence="1 2">
    <name type="scientific">Trichonephila clavipes</name>
    <name type="common">Golden silk orbweaver</name>
    <name type="synonym">Nephila clavipes</name>
    <dbReference type="NCBI Taxonomy" id="2585209"/>
    <lineage>
        <taxon>Eukaryota</taxon>
        <taxon>Metazoa</taxon>
        <taxon>Ecdysozoa</taxon>
        <taxon>Arthropoda</taxon>
        <taxon>Chelicerata</taxon>
        <taxon>Arachnida</taxon>
        <taxon>Araneae</taxon>
        <taxon>Araneomorphae</taxon>
        <taxon>Entelegynae</taxon>
        <taxon>Araneoidea</taxon>
        <taxon>Nephilidae</taxon>
        <taxon>Trichonephila</taxon>
    </lineage>
</organism>
<dbReference type="EMBL" id="BMAU01021357">
    <property type="protein sequence ID" value="GFY21336.1"/>
    <property type="molecule type" value="Genomic_DNA"/>
</dbReference>
<protein>
    <submittedName>
        <fullName evidence="1">Uncharacterized protein</fullName>
    </submittedName>
</protein>
<evidence type="ECO:0000313" key="2">
    <source>
        <dbReference type="Proteomes" id="UP000887159"/>
    </source>
</evidence>
<sequence>MPAMIQYLDHWATAAPVTLVHLMAKLDTGVASFQKNFGFACSVLMAEYLSGGSEKTARLLLKFDIGIRSLHLGIPRYIVLQGLQICHPLQTSGNGLLVLQPSPADSVDECSIDLIQHGKSCSFLFSKPSSNSMPSGRFSC</sequence>
<reference evidence="1" key="1">
    <citation type="submission" date="2020-08" db="EMBL/GenBank/DDBJ databases">
        <title>Multicomponent nature underlies the extraordinary mechanical properties of spider dragline silk.</title>
        <authorList>
            <person name="Kono N."/>
            <person name="Nakamura H."/>
            <person name="Mori M."/>
            <person name="Yoshida Y."/>
            <person name="Ohtoshi R."/>
            <person name="Malay A.D."/>
            <person name="Moran D.A.P."/>
            <person name="Tomita M."/>
            <person name="Numata K."/>
            <person name="Arakawa K."/>
        </authorList>
    </citation>
    <scope>NUCLEOTIDE SEQUENCE</scope>
</reference>
<accession>A0A8X6T6E5</accession>
<keyword evidence="2" id="KW-1185">Reference proteome</keyword>
<comment type="caution">
    <text evidence="1">The sequence shown here is derived from an EMBL/GenBank/DDBJ whole genome shotgun (WGS) entry which is preliminary data.</text>
</comment>
<dbReference type="AlphaFoldDB" id="A0A8X6T6E5"/>
<name>A0A8X6T6E5_TRICX</name>
<evidence type="ECO:0000313" key="1">
    <source>
        <dbReference type="EMBL" id="GFY21336.1"/>
    </source>
</evidence>